<evidence type="ECO:0000256" key="5">
    <source>
        <dbReference type="PIRSR" id="PIRSR605493-1"/>
    </source>
</evidence>
<dbReference type="Proteomes" id="UP001234585">
    <property type="component" value="Plasmid unnamed1"/>
</dbReference>
<geneLocation type="plasmid" evidence="6 7">
    <name>unnamed1</name>
</geneLocation>
<evidence type="ECO:0000313" key="7">
    <source>
        <dbReference type="Proteomes" id="UP001234585"/>
    </source>
</evidence>
<evidence type="ECO:0000256" key="1">
    <source>
        <dbReference type="ARBA" id="ARBA00001968"/>
    </source>
</evidence>
<feature type="binding site" evidence="5">
    <location>
        <begin position="108"/>
        <end position="111"/>
    </location>
    <ligand>
        <name>substrate</name>
    </ligand>
</feature>
<comment type="cofactor">
    <cofactor evidence="5">
        <name>Mg(2+)</name>
        <dbReference type="ChEBI" id="CHEBI:18420"/>
    </cofactor>
</comment>
<dbReference type="InterPro" id="IPR036704">
    <property type="entry name" value="RraA/RraA-like_sf"/>
</dbReference>
<comment type="cofactor">
    <cofactor evidence="1">
        <name>a divalent metal cation</name>
        <dbReference type="ChEBI" id="CHEBI:60240"/>
    </cofactor>
</comment>
<dbReference type="GO" id="GO:0046872">
    <property type="term" value="F:metal ion binding"/>
    <property type="evidence" value="ECO:0007669"/>
    <property type="project" value="UniProtKB-KW"/>
</dbReference>
<gene>
    <name evidence="6" type="ORF">Q9313_18265</name>
</gene>
<evidence type="ECO:0000256" key="4">
    <source>
        <dbReference type="ARBA" id="ARBA00030169"/>
    </source>
</evidence>
<organism evidence="6 7">
    <name type="scientific">Shinella sumterensis</name>
    <dbReference type="NCBI Taxonomy" id="1967501"/>
    <lineage>
        <taxon>Bacteria</taxon>
        <taxon>Pseudomonadati</taxon>
        <taxon>Pseudomonadota</taxon>
        <taxon>Alphaproteobacteria</taxon>
        <taxon>Hyphomicrobiales</taxon>
        <taxon>Rhizobiaceae</taxon>
        <taxon>Shinella</taxon>
    </lineage>
</organism>
<accession>A0AA50CQH8</accession>
<reference evidence="6 7" key="1">
    <citation type="submission" date="2023-08" db="EMBL/GenBank/DDBJ databases">
        <title>Pathogen: clinical or host-associated sample.</title>
        <authorList>
            <person name="Hergert J."/>
            <person name="Casey R."/>
            <person name="Wagner J."/>
            <person name="Young E.L."/>
            <person name="Oakeson K.F."/>
        </authorList>
    </citation>
    <scope>NUCLEOTIDE SEQUENCE [LARGE SCALE GENOMIC DNA]</scope>
    <source>
        <strain evidence="6 7">1760953</strain>
        <plasmid evidence="6 7">unnamed1</plasmid>
    </source>
</reference>
<dbReference type="EMBL" id="CP132303">
    <property type="protein sequence ID" value="WLS00031.1"/>
    <property type="molecule type" value="Genomic_DNA"/>
</dbReference>
<evidence type="ECO:0000256" key="2">
    <source>
        <dbReference type="ARBA" id="ARBA00016549"/>
    </source>
</evidence>
<proteinExistence type="predicted"/>
<dbReference type="Gene3D" id="3.50.30.40">
    <property type="entry name" value="Ribonuclease E inhibitor RraA/RraA-like"/>
    <property type="match status" value="1"/>
</dbReference>
<keyword evidence="5" id="KW-0460">Magnesium</keyword>
<dbReference type="PANTHER" id="PTHR33254:SF4">
    <property type="entry name" value="4-HYDROXY-4-METHYL-2-OXOGLUTARATE ALDOLASE 3-RELATED"/>
    <property type="match status" value="1"/>
</dbReference>
<dbReference type="Pfam" id="PF03737">
    <property type="entry name" value="RraA-like"/>
    <property type="match status" value="1"/>
</dbReference>
<keyword evidence="7" id="KW-1185">Reference proteome</keyword>
<dbReference type="InterPro" id="IPR005493">
    <property type="entry name" value="RraA/RraA-like"/>
</dbReference>
<feature type="binding site" evidence="5">
    <location>
        <position position="131"/>
    </location>
    <ligand>
        <name>Mg(2+)</name>
        <dbReference type="ChEBI" id="CHEBI:18420"/>
    </ligand>
</feature>
<dbReference type="PANTHER" id="PTHR33254">
    <property type="entry name" value="4-HYDROXY-4-METHYL-2-OXOGLUTARATE ALDOLASE 3-RELATED"/>
    <property type="match status" value="1"/>
</dbReference>
<dbReference type="CDD" id="cd16841">
    <property type="entry name" value="RraA_family"/>
    <property type="match status" value="1"/>
</dbReference>
<dbReference type="AlphaFoldDB" id="A0AA50CQH8"/>
<feature type="binding site" evidence="5">
    <location>
        <position position="130"/>
    </location>
    <ligand>
        <name>substrate</name>
    </ligand>
</feature>
<evidence type="ECO:0000313" key="6">
    <source>
        <dbReference type="EMBL" id="WLS00031.1"/>
    </source>
</evidence>
<keyword evidence="5" id="KW-0479">Metal-binding</keyword>
<dbReference type="RefSeq" id="WP_306039442.1">
    <property type="nucleotide sequence ID" value="NZ_CP132303.1"/>
</dbReference>
<dbReference type="SUPFAM" id="SSF89562">
    <property type="entry name" value="RraA-like"/>
    <property type="match status" value="1"/>
</dbReference>
<sequence length="230" mass="24164">MAAPATHAHSADHLALAFDAFQPATVSDAMFSLGLKDSALDPTVRLVSGRRILGRARTVGRTPITANAGQAELAKDYAFAIQQVIDGCKPGTVMVIATQGIASHANWGGNMAHRASHLGAVGLVTDGALRDVEEMEGYGLTVFAQGTSVRAGQHRFATTVANGPVICGGVYVRPDDIILGDRDGVLVIPPEHAGDIARKSAELLGIEKEMQAFMDSGASLYDAVQKYKVR</sequence>
<keyword evidence="6" id="KW-0614">Plasmid</keyword>
<protein>
    <recommendedName>
        <fullName evidence="2">Putative 4-hydroxy-4-methyl-2-oxoglutarate aldolase</fullName>
    </recommendedName>
    <alternativeName>
        <fullName evidence="3">Regulator of ribonuclease activity homolog</fullName>
    </alternativeName>
    <alternativeName>
        <fullName evidence="4">RraA-like protein</fullName>
    </alternativeName>
</protein>
<evidence type="ECO:0000256" key="3">
    <source>
        <dbReference type="ARBA" id="ARBA00029596"/>
    </source>
</evidence>
<name>A0AA50CQH8_9HYPH</name>